<evidence type="ECO:0000256" key="5">
    <source>
        <dbReference type="PROSITE-ProRule" id="PRU01248"/>
    </source>
</evidence>
<dbReference type="STRING" id="1246637.MTBBW1_1150012"/>
<dbReference type="PANTHER" id="PTHR30349:SF64">
    <property type="entry name" value="PROPHAGE INTEGRASE INTD-RELATED"/>
    <property type="match status" value="1"/>
</dbReference>
<evidence type="ECO:0008006" key="10">
    <source>
        <dbReference type="Google" id="ProtNLM"/>
    </source>
</evidence>
<dbReference type="GO" id="GO:0015074">
    <property type="term" value="P:DNA integration"/>
    <property type="evidence" value="ECO:0007669"/>
    <property type="project" value="UniProtKB-KW"/>
</dbReference>
<dbReference type="CDD" id="cd00796">
    <property type="entry name" value="INT_Rci_Hp1_C"/>
    <property type="match status" value="1"/>
</dbReference>
<dbReference type="InterPro" id="IPR002104">
    <property type="entry name" value="Integrase_catalytic"/>
</dbReference>
<evidence type="ECO:0000259" key="7">
    <source>
        <dbReference type="PROSITE" id="PS51900"/>
    </source>
</evidence>
<dbReference type="PROSITE" id="PS51900">
    <property type="entry name" value="CB"/>
    <property type="match status" value="1"/>
</dbReference>
<evidence type="ECO:0000256" key="3">
    <source>
        <dbReference type="ARBA" id="ARBA00023125"/>
    </source>
</evidence>
<comment type="similarity">
    <text evidence="1">Belongs to the 'phage' integrase family.</text>
</comment>
<dbReference type="SUPFAM" id="SSF56349">
    <property type="entry name" value="DNA breaking-rejoining enzymes"/>
    <property type="match status" value="1"/>
</dbReference>
<dbReference type="AlphaFoldDB" id="A0A1W1H5T2"/>
<dbReference type="Pfam" id="PF00589">
    <property type="entry name" value="Phage_integrase"/>
    <property type="match status" value="1"/>
</dbReference>
<keyword evidence="2" id="KW-0229">DNA integration</keyword>
<reference evidence="8 9" key="1">
    <citation type="submission" date="2017-03" db="EMBL/GenBank/DDBJ databases">
        <authorList>
            <person name="Afonso C.L."/>
            <person name="Miller P.J."/>
            <person name="Scott M.A."/>
            <person name="Spackman E."/>
            <person name="Goraichik I."/>
            <person name="Dimitrov K.M."/>
            <person name="Suarez D.L."/>
            <person name="Swayne D.E."/>
        </authorList>
    </citation>
    <scope>NUCLEOTIDE SEQUENCE [LARGE SCALE GENOMIC DNA]</scope>
    <source>
        <strain evidence="8">PRJEB14757</strain>
    </source>
</reference>
<evidence type="ECO:0000256" key="4">
    <source>
        <dbReference type="ARBA" id="ARBA00023172"/>
    </source>
</evidence>
<dbReference type="Pfam" id="PF13102">
    <property type="entry name" value="Phage_int_SAM_5"/>
    <property type="match status" value="1"/>
</dbReference>
<dbReference type="InterPro" id="IPR050090">
    <property type="entry name" value="Tyrosine_recombinase_XerCD"/>
</dbReference>
<dbReference type="InterPro" id="IPR010998">
    <property type="entry name" value="Integrase_recombinase_N"/>
</dbReference>
<dbReference type="EMBL" id="FWEV01000019">
    <property type="protein sequence ID" value="SLM27839.1"/>
    <property type="molecule type" value="Genomic_DNA"/>
</dbReference>
<dbReference type="Gene3D" id="1.10.150.130">
    <property type="match status" value="1"/>
</dbReference>
<name>A0A1W1H5T2_9BACT</name>
<keyword evidence="3 5" id="KW-0238">DNA-binding</keyword>
<keyword evidence="9" id="KW-1185">Reference proteome</keyword>
<dbReference type="PROSITE" id="PS51898">
    <property type="entry name" value="TYR_RECOMBINASE"/>
    <property type="match status" value="1"/>
</dbReference>
<dbReference type="Proteomes" id="UP000191931">
    <property type="component" value="Unassembled WGS sequence"/>
</dbReference>
<gene>
    <name evidence="8" type="ORF">MTBBW1_1150012</name>
</gene>
<dbReference type="InterPro" id="IPR044068">
    <property type="entry name" value="CB"/>
</dbReference>
<dbReference type="RefSeq" id="WP_080804287.1">
    <property type="nucleotide sequence ID" value="NZ_LT828546.1"/>
</dbReference>
<dbReference type="GO" id="GO:0006310">
    <property type="term" value="P:DNA recombination"/>
    <property type="evidence" value="ECO:0007669"/>
    <property type="project" value="UniProtKB-KW"/>
</dbReference>
<dbReference type="GO" id="GO:0003677">
    <property type="term" value="F:DNA binding"/>
    <property type="evidence" value="ECO:0007669"/>
    <property type="project" value="UniProtKB-UniRule"/>
</dbReference>
<evidence type="ECO:0000313" key="9">
    <source>
        <dbReference type="Proteomes" id="UP000191931"/>
    </source>
</evidence>
<sequence>MATIYKRGKFWWVAYKDRNGRRIQESTKLGDKAAAMCIKKHYDAVEKSYALTGTPLQRAIKFSDCFNEYINLRKLRRAHKTITNDKLAFKSFSDFMGNRDIFINEVSKDQIERWYNYLLKEKAAATANCRLRHLNTFFNTALKKQYIVTSPCCNIAKTRDNISKIRTLTREEVQTLLECMPETWQDLTKLALYTGVRASEVCRLEKKDIDFDLQAITVTSTPDNPTKSRKFRNVPLPAASIVFFQSLLKKYDGKMLLLNNKGNPWKKDWVAHGFKKYSVLSGVNCVFHDLRRTYGAWLIINGCDLVTVQENLGHSDITVTRNHYIHLMMDYKKSQVDKLPEI</sequence>
<evidence type="ECO:0000256" key="2">
    <source>
        <dbReference type="ARBA" id="ARBA00022908"/>
    </source>
</evidence>
<organism evidence="8 9">
    <name type="scientific">Desulfamplus magnetovallimortis</name>
    <dbReference type="NCBI Taxonomy" id="1246637"/>
    <lineage>
        <taxon>Bacteria</taxon>
        <taxon>Pseudomonadati</taxon>
        <taxon>Thermodesulfobacteriota</taxon>
        <taxon>Desulfobacteria</taxon>
        <taxon>Desulfobacterales</taxon>
        <taxon>Desulfobacteraceae</taxon>
        <taxon>Desulfamplus</taxon>
    </lineage>
</organism>
<accession>A0A1W1H5T2</accession>
<evidence type="ECO:0000259" key="6">
    <source>
        <dbReference type="PROSITE" id="PS51898"/>
    </source>
</evidence>
<feature type="domain" description="Core-binding (CB)" evidence="7">
    <location>
        <begin position="60"/>
        <end position="142"/>
    </location>
</feature>
<proteinExistence type="inferred from homology"/>
<feature type="domain" description="Tyr recombinase" evidence="6">
    <location>
        <begin position="163"/>
        <end position="337"/>
    </location>
</feature>
<dbReference type="InterPro" id="IPR025269">
    <property type="entry name" value="SAM-like_dom"/>
</dbReference>
<evidence type="ECO:0000256" key="1">
    <source>
        <dbReference type="ARBA" id="ARBA00008857"/>
    </source>
</evidence>
<protein>
    <recommendedName>
        <fullName evidence="10">Integrase family protein</fullName>
    </recommendedName>
</protein>
<keyword evidence="4" id="KW-0233">DNA recombination</keyword>
<evidence type="ECO:0000313" key="8">
    <source>
        <dbReference type="EMBL" id="SLM27839.1"/>
    </source>
</evidence>
<dbReference type="OrthoDB" id="5415821at2"/>
<dbReference type="InterPro" id="IPR013762">
    <property type="entry name" value="Integrase-like_cat_sf"/>
</dbReference>
<dbReference type="InterPro" id="IPR011010">
    <property type="entry name" value="DNA_brk_join_enz"/>
</dbReference>
<dbReference type="PANTHER" id="PTHR30349">
    <property type="entry name" value="PHAGE INTEGRASE-RELATED"/>
    <property type="match status" value="1"/>
</dbReference>
<dbReference type="Gene3D" id="1.10.443.10">
    <property type="entry name" value="Intergrase catalytic core"/>
    <property type="match status" value="1"/>
</dbReference>